<dbReference type="PROSITE" id="PS00615">
    <property type="entry name" value="C_TYPE_LECTIN_1"/>
    <property type="match status" value="1"/>
</dbReference>
<dbReference type="SMART" id="SM00034">
    <property type="entry name" value="CLECT"/>
    <property type="match status" value="1"/>
</dbReference>
<keyword evidence="2" id="KW-1015">Disulfide bond</keyword>
<dbReference type="Proteomes" id="UP000694891">
    <property type="component" value="Unplaced"/>
</dbReference>
<evidence type="ECO:0000259" key="4">
    <source>
        <dbReference type="PROSITE" id="PS50041"/>
    </source>
</evidence>
<accession>A0A9Y4K888</accession>
<dbReference type="InterPro" id="IPR018378">
    <property type="entry name" value="C-type_lectin_CS"/>
</dbReference>
<evidence type="ECO:0000256" key="3">
    <source>
        <dbReference type="SAM" id="Phobius"/>
    </source>
</evidence>
<keyword evidence="5" id="KW-1185">Reference proteome</keyword>
<organism evidence="5 6">
    <name type="scientific">Stegastes partitus</name>
    <name type="common">bicolor damselfish</name>
    <dbReference type="NCBI Taxonomy" id="144197"/>
    <lineage>
        <taxon>Eukaryota</taxon>
        <taxon>Metazoa</taxon>
        <taxon>Chordata</taxon>
        <taxon>Craniata</taxon>
        <taxon>Vertebrata</taxon>
        <taxon>Euteleostomi</taxon>
        <taxon>Actinopterygii</taxon>
        <taxon>Neopterygii</taxon>
        <taxon>Teleostei</taxon>
        <taxon>Neoteleostei</taxon>
        <taxon>Acanthomorphata</taxon>
        <taxon>Ovalentaria</taxon>
        <taxon>Pomacentridae</taxon>
        <taxon>Stegastes</taxon>
    </lineage>
</organism>
<dbReference type="GO" id="GO:0030246">
    <property type="term" value="F:carbohydrate binding"/>
    <property type="evidence" value="ECO:0007669"/>
    <property type="project" value="UniProtKB-KW"/>
</dbReference>
<dbReference type="SUPFAM" id="SSF56436">
    <property type="entry name" value="C-type lectin-like"/>
    <property type="match status" value="1"/>
</dbReference>
<reference evidence="6" key="1">
    <citation type="submission" date="2025-08" db="UniProtKB">
        <authorList>
            <consortium name="RefSeq"/>
        </authorList>
    </citation>
    <scope>IDENTIFICATION</scope>
</reference>
<evidence type="ECO:0000256" key="2">
    <source>
        <dbReference type="ARBA" id="ARBA00023157"/>
    </source>
</evidence>
<feature type="domain" description="C-type lectin" evidence="4">
    <location>
        <begin position="97"/>
        <end position="213"/>
    </location>
</feature>
<dbReference type="InterPro" id="IPR033989">
    <property type="entry name" value="CD209-like_CTLD"/>
</dbReference>
<dbReference type="InterPro" id="IPR050111">
    <property type="entry name" value="C-type_lectin/snaclec_domain"/>
</dbReference>
<proteinExistence type="predicted"/>
<evidence type="ECO:0000256" key="1">
    <source>
        <dbReference type="ARBA" id="ARBA00022734"/>
    </source>
</evidence>
<protein>
    <submittedName>
        <fullName evidence="6">CD209 antigen-like protein C isoform X1</fullName>
    </submittedName>
</protein>
<keyword evidence="3" id="KW-1133">Transmembrane helix</keyword>
<dbReference type="PANTHER" id="PTHR22803">
    <property type="entry name" value="MANNOSE, PHOSPHOLIPASE, LECTIN RECEPTOR RELATED"/>
    <property type="match status" value="1"/>
</dbReference>
<keyword evidence="1" id="KW-0430">Lectin</keyword>
<dbReference type="GeneID" id="103360385"/>
<dbReference type="InterPro" id="IPR016187">
    <property type="entry name" value="CTDL_fold"/>
</dbReference>
<dbReference type="RefSeq" id="XP_008284331.1">
    <property type="nucleotide sequence ID" value="XM_008286109.1"/>
</dbReference>
<dbReference type="InterPro" id="IPR016186">
    <property type="entry name" value="C-type_lectin-like/link_sf"/>
</dbReference>
<dbReference type="AlphaFoldDB" id="A0A9Y4K888"/>
<keyword evidence="3" id="KW-0472">Membrane</keyword>
<evidence type="ECO:0000313" key="6">
    <source>
        <dbReference type="RefSeq" id="XP_008284331.1"/>
    </source>
</evidence>
<dbReference type="Gene3D" id="3.10.100.10">
    <property type="entry name" value="Mannose-Binding Protein A, subunit A"/>
    <property type="match status" value="1"/>
</dbReference>
<sequence length="217" mass="23990">MAVFFHSAQSDVAYEVGEYQQFPRPEPEPVAAAAAAAAPKRPPRSNSRHLLAVLLSFGILCVLQAVLNILLRVGLSGSTEKGVSTEEEACPQGWRQLGSSCYYVSSQRRNWDGSRQDCLRRDADLVVINSRQEQDFLAGFAMAAWVGMTDRQEEGSWIWVDGTPVDKDGRLLWAPGQPDDAYGGEDCGDLRAMEMFVGLNDFNCSARVRWICEKLLG</sequence>
<feature type="transmembrane region" description="Helical" evidence="3">
    <location>
        <begin position="50"/>
        <end position="71"/>
    </location>
</feature>
<gene>
    <name evidence="6" type="primary">LOC103360385</name>
</gene>
<dbReference type="InterPro" id="IPR001304">
    <property type="entry name" value="C-type_lectin-like"/>
</dbReference>
<keyword evidence="3" id="KW-0812">Transmembrane</keyword>
<dbReference type="PROSITE" id="PS50041">
    <property type="entry name" value="C_TYPE_LECTIN_2"/>
    <property type="match status" value="1"/>
</dbReference>
<dbReference type="Pfam" id="PF00059">
    <property type="entry name" value="Lectin_C"/>
    <property type="match status" value="1"/>
</dbReference>
<evidence type="ECO:0000313" key="5">
    <source>
        <dbReference type="Proteomes" id="UP000694891"/>
    </source>
</evidence>
<dbReference type="CDD" id="cd03590">
    <property type="entry name" value="CLECT_DC-SIGN_like"/>
    <property type="match status" value="1"/>
</dbReference>
<name>A0A9Y4K888_9TELE</name>